<evidence type="ECO:0000313" key="8">
    <source>
        <dbReference type="Proteomes" id="UP001472866"/>
    </source>
</evidence>
<dbReference type="GO" id="GO:0006598">
    <property type="term" value="P:polyamine catabolic process"/>
    <property type="evidence" value="ECO:0007669"/>
    <property type="project" value="UniProtKB-ARBA"/>
</dbReference>
<protein>
    <submittedName>
        <fullName evidence="7">Lysine-specific histone demethylase</fullName>
    </submittedName>
</protein>
<dbReference type="InterPro" id="IPR009057">
    <property type="entry name" value="Homeodomain-like_sf"/>
</dbReference>
<keyword evidence="8" id="KW-1185">Reference proteome</keyword>
<evidence type="ECO:0000313" key="7">
    <source>
        <dbReference type="EMBL" id="WZN62795.1"/>
    </source>
</evidence>
<dbReference type="PANTHER" id="PTHR10742">
    <property type="entry name" value="FLAVIN MONOAMINE OXIDASE"/>
    <property type="match status" value="1"/>
</dbReference>
<feature type="binding site" evidence="5">
    <location>
        <position position="367"/>
    </location>
    <ligand>
        <name>FAD</name>
        <dbReference type="ChEBI" id="CHEBI:57692"/>
    </ligand>
</feature>
<dbReference type="InterPro" id="IPR007526">
    <property type="entry name" value="SWIRM"/>
</dbReference>
<accession>A0AAX4PB64</accession>
<dbReference type="SUPFAM" id="SSF51905">
    <property type="entry name" value="FAD/NAD(P)-binding domain"/>
    <property type="match status" value="1"/>
</dbReference>
<dbReference type="Pfam" id="PF01593">
    <property type="entry name" value="Amino_oxidase"/>
    <property type="match status" value="1"/>
</dbReference>
<dbReference type="Gene3D" id="1.10.10.10">
    <property type="entry name" value="Winged helix-like DNA-binding domain superfamily/Winged helix DNA-binding domain"/>
    <property type="match status" value="1"/>
</dbReference>
<dbReference type="InterPro" id="IPR050281">
    <property type="entry name" value="Flavin_monoamine_oxidase"/>
</dbReference>
<dbReference type="PROSITE" id="PS50934">
    <property type="entry name" value="SWIRM"/>
    <property type="match status" value="1"/>
</dbReference>
<feature type="domain" description="SWIRM" evidence="6">
    <location>
        <begin position="33"/>
        <end position="126"/>
    </location>
</feature>
<organism evidence="7 8">
    <name type="scientific">Chloropicon roscoffensis</name>
    <dbReference type="NCBI Taxonomy" id="1461544"/>
    <lineage>
        <taxon>Eukaryota</taxon>
        <taxon>Viridiplantae</taxon>
        <taxon>Chlorophyta</taxon>
        <taxon>Chloropicophyceae</taxon>
        <taxon>Chloropicales</taxon>
        <taxon>Chloropicaceae</taxon>
        <taxon>Chloropicon</taxon>
    </lineage>
</organism>
<dbReference type="InterPro" id="IPR002937">
    <property type="entry name" value="Amino_oxidase"/>
</dbReference>
<dbReference type="GO" id="GO:0046592">
    <property type="term" value="F:polyamine oxidase activity"/>
    <property type="evidence" value="ECO:0007669"/>
    <property type="project" value="UniProtKB-ARBA"/>
</dbReference>
<dbReference type="InterPro" id="IPR036188">
    <property type="entry name" value="FAD/NAD-bd_sf"/>
</dbReference>
<name>A0AAX4PB64_9CHLO</name>
<dbReference type="Proteomes" id="UP001472866">
    <property type="component" value="Chromosome 06"/>
</dbReference>
<comment type="cofactor">
    <cofactor evidence="1">
        <name>FAD</name>
        <dbReference type="ChEBI" id="CHEBI:57692"/>
    </cofactor>
</comment>
<evidence type="ECO:0000256" key="3">
    <source>
        <dbReference type="ARBA" id="ARBA00005995"/>
    </source>
</evidence>
<dbReference type="Gene3D" id="3.50.50.60">
    <property type="entry name" value="FAD/NAD(P)-binding domain"/>
    <property type="match status" value="1"/>
</dbReference>
<evidence type="ECO:0000256" key="5">
    <source>
        <dbReference type="PIRSR" id="PIRSR601613-1"/>
    </source>
</evidence>
<proteinExistence type="inferred from homology"/>
<evidence type="ECO:0000256" key="4">
    <source>
        <dbReference type="ARBA" id="ARBA00023002"/>
    </source>
</evidence>
<comment type="pathway">
    <text evidence="2">Amine and polyamine degradation; spermine degradation.</text>
</comment>
<dbReference type="EMBL" id="CP151506">
    <property type="protein sequence ID" value="WZN62795.1"/>
    <property type="molecule type" value="Genomic_DNA"/>
</dbReference>
<keyword evidence="4" id="KW-0560">Oxidoreductase</keyword>
<dbReference type="PRINTS" id="PR00757">
    <property type="entry name" value="AMINEOXDASEF"/>
</dbReference>
<gene>
    <name evidence="7" type="ORF">HKI87_06g43370</name>
</gene>
<sequence length="724" mass="80750">MGTVPDAEEVDRLDTDALNYRLLDTHERALRTDEQVASALGFSPFSLKDTEELFLPREIDIKGYCDVRNHVLTAWQREKWKGKVLTRSECARKISSRSVGLVNYAWAYLTTFGYINLGISEELRQTAGFSPIEPSRGTVVVIGAGLAGLACARHLTALGHPVVVLEGRHRPGGRVHTKVLSGTHEGREVQGAAELGGSVLYGGDYGPLVTLVDQMGGNRQVLNPNTVMYDWQGGKVSERIDGEAYGVYNAVEERLEAIGGTDEFQNLEDVSRGMAFEQQWQREFGGRSWDAAKRKPRGIELRDRLVNWQIAHLEFAHAQCVSELSLKHAEQDDNYNLKGDHFLVEGGNKTFVEGLAKDLNILYGHKVTEIEYSAETGVNVTAEVIPEENDKFEEREVVKFTQAIACVVTVPVGVLKRGVIEFKPPLTKRKQNAIDEIGFGVLNKCILLFPSRFWTEETFGFVNDGDWDEQRGCHFLFHSYEYVAGAPVLLALSSGKAARNFETQTKEEVKEKMMERLRLIYRKKNIVVPEPLAFETTNWGLDPFAYGCYSSLVVGSKGETCDVLREDLCRRVFFAGEATYKEYIATMHGAFLSGLRAAGIIHTLYSGYGEGQKAAFNDDENRRKVDACFSRPDLEFGCFKVRKGSGKFGDKALVQVRLPAEDNMSGPIHKMVVIPEAIVTELVNVDGNKEGIKYLVKTGRLKTKGEDKSHSQTILEFMDSLGDE</sequence>
<evidence type="ECO:0000256" key="1">
    <source>
        <dbReference type="ARBA" id="ARBA00001974"/>
    </source>
</evidence>
<dbReference type="Gene3D" id="3.90.660.10">
    <property type="match status" value="1"/>
</dbReference>
<dbReference type="AlphaFoldDB" id="A0AAX4PB64"/>
<evidence type="ECO:0000259" key="6">
    <source>
        <dbReference type="PROSITE" id="PS50934"/>
    </source>
</evidence>
<dbReference type="PANTHER" id="PTHR10742:SF373">
    <property type="entry name" value="LYSINE-SPECIFIC HISTONE DEMETHYLASE 1 HOMOLOG 2"/>
    <property type="match status" value="1"/>
</dbReference>
<dbReference type="Pfam" id="PF04433">
    <property type="entry name" value="SWIRM"/>
    <property type="match status" value="1"/>
</dbReference>
<dbReference type="InterPro" id="IPR036388">
    <property type="entry name" value="WH-like_DNA-bd_sf"/>
</dbReference>
<evidence type="ECO:0000256" key="2">
    <source>
        <dbReference type="ARBA" id="ARBA00004723"/>
    </source>
</evidence>
<dbReference type="SUPFAM" id="SSF46689">
    <property type="entry name" value="Homeodomain-like"/>
    <property type="match status" value="1"/>
</dbReference>
<dbReference type="SUPFAM" id="SSF54373">
    <property type="entry name" value="FAD-linked reductases, C-terminal domain"/>
    <property type="match status" value="1"/>
</dbReference>
<reference evidence="7 8" key="1">
    <citation type="submission" date="2024-03" db="EMBL/GenBank/DDBJ databases">
        <title>Complete genome sequence of the green alga Chloropicon roscoffensis RCC1871.</title>
        <authorList>
            <person name="Lemieux C."/>
            <person name="Pombert J.-F."/>
            <person name="Otis C."/>
            <person name="Turmel M."/>
        </authorList>
    </citation>
    <scope>NUCLEOTIDE SEQUENCE [LARGE SCALE GENOMIC DNA]</scope>
    <source>
        <strain evidence="7 8">RCC1871</strain>
    </source>
</reference>
<comment type="similarity">
    <text evidence="3">Belongs to the flavin monoamine oxidase family.</text>
</comment>
<dbReference type="InterPro" id="IPR001613">
    <property type="entry name" value="Flavin_amine_oxidase"/>
</dbReference>